<gene>
    <name evidence="2" type="ORF">MMUR_15020</name>
</gene>
<proteinExistence type="predicted"/>
<evidence type="ECO:0000313" key="3">
    <source>
        <dbReference type="Proteomes" id="UP000465241"/>
    </source>
</evidence>
<dbReference type="AlphaFoldDB" id="A0A7I9WJ79"/>
<keyword evidence="1" id="KW-0812">Transmembrane</keyword>
<dbReference type="Gene3D" id="1.20.1250.20">
    <property type="entry name" value="MFS general substrate transporter like domains"/>
    <property type="match status" value="2"/>
</dbReference>
<dbReference type="GO" id="GO:0022857">
    <property type="term" value="F:transmembrane transporter activity"/>
    <property type="evidence" value="ECO:0007669"/>
    <property type="project" value="InterPro"/>
</dbReference>
<feature type="transmembrane region" description="Helical" evidence="1">
    <location>
        <begin position="101"/>
        <end position="122"/>
    </location>
</feature>
<keyword evidence="3" id="KW-1185">Reference proteome</keyword>
<evidence type="ECO:0000313" key="2">
    <source>
        <dbReference type="EMBL" id="GFG57366.1"/>
    </source>
</evidence>
<organism evidence="2 3">
    <name type="scientific">Mycolicibacterium murale</name>
    <dbReference type="NCBI Taxonomy" id="182220"/>
    <lineage>
        <taxon>Bacteria</taxon>
        <taxon>Bacillati</taxon>
        <taxon>Actinomycetota</taxon>
        <taxon>Actinomycetes</taxon>
        <taxon>Mycobacteriales</taxon>
        <taxon>Mycobacteriaceae</taxon>
        <taxon>Mycolicibacterium</taxon>
    </lineage>
</organism>
<dbReference type="PROSITE" id="PS51257">
    <property type="entry name" value="PROKAR_LIPOPROTEIN"/>
    <property type="match status" value="1"/>
</dbReference>
<feature type="transmembrane region" description="Helical" evidence="1">
    <location>
        <begin position="134"/>
        <end position="156"/>
    </location>
</feature>
<feature type="transmembrane region" description="Helical" evidence="1">
    <location>
        <begin position="207"/>
        <end position="226"/>
    </location>
</feature>
<name>A0A7I9WJ79_9MYCO</name>
<protein>
    <submittedName>
        <fullName evidence="2">MFS transporter</fullName>
    </submittedName>
</protein>
<dbReference type="InterPro" id="IPR036259">
    <property type="entry name" value="MFS_trans_sf"/>
</dbReference>
<comment type="caution">
    <text evidence="2">The sequence shown here is derived from an EMBL/GenBank/DDBJ whole genome shotgun (WGS) entry which is preliminary data.</text>
</comment>
<accession>A0A7I9WJ79</accession>
<sequence>MRRMFGGRVLVAMSIFGLAACLRPALTAVGPLLPDISASTGLSYGTLGFLGSLPLLLFAAVAPFGAVALRYGTPAVVARWVALILVLGILVRSLAGVPGLWLGTMLLAGAIAIGNVLVPVLVRRDYPERAAIASGGSALIMSAFAAVGSGLAIVFTEWTGDWRSALALWAIPPVAVAAIWWLRRHDRPEQQFIGAATQRASQLRRPVAWAVTAFMGLQSLSFYLVINWMPSIEMSRGVSADDAALHLLIYQLFGAPFGLVVSWFLQRTGRYVLITVLTSLPVLIGAVGVLSTDGSALPWLVIAAPGSAGALSIALLLMAYHAADSREAAGLSAMANSGGYLLAATGPFTAGLTHEWTGSWTPALILFATAATLQVAVAIPASRRSRPSV</sequence>
<feature type="transmembrane region" description="Helical" evidence="1">
    <location>
        <begin position="43"/>
        <end position="69"/>
    </location>
</feature>
<feature type="transmembrane region" description="Helical" evidence="1">
    <location>
        <begin position="162"/>
        <end position="182"/>
    </location>
</feature>
<dbReference type="EMBL" id="BLKT01000003">
    <property type="protein sequence ID" value="GFG57366.1"/>
    <property type="molecule type" value="Genomic_DNA"/>
</dbReference>
<dbReference type="InterPro" id="IPR052524">
    <property type="entry name" value="MFS_Cyanate_Porter"/>
</dbReference>
<dbReference type="PANTHER" id="PTHR23523">
    <property type="match status" value="1"/>
</dbReference>
<feature type="transmembrane region" description="Helical" evidence="1">
    <location>
        <begin position="296"/>
        <end position="317"/>
    </location>
</feature>
<dbReference type="Proteomes" id="UP000465241">
    <property type="component" value="Unassembled WGS sequence"/>
</dbReference>
<reference evidence="2 3" key="1">
    <citation type="journal article" date="2019" name="Emerg. Microbes Infect.">
        <title>Comprehensive subspecies identification of 175 nontuberculous mycobacteria species based on 7547 genomic profiles.</title>
        <authorList>
            <person name="Matsumoto Y."/>
            <person name="Kinjo T."/>
            <person name="Motooka D."/>
            <person name="Nabeya D."/>
            <person name="Jung N."/>
            <person name="Uechi K."/>
            <person name="Horii T."/>
            <person name="Iida T."/>
            <person name="Fujita J."/>
            <person name="Nakamura S."/>
        </authorList>
    </citation>
    <scope>NUCLEOTIDE SEQUENCE [LARGE SCALE GENOMIC DNA]</scope>
    <source>
        <strain evidence="2 3">JCM 13392</strain>
    </source>
</reference>
<evidence type="ECO:0000256" key="1">
    <source>
        <dbReference type="SAM" id="Phobius"/>
    </source>
</evidence>
<dbReference type="InterPro" id="IPR011701">
    <property type="entry name" value="MFS"/>
</dbReference>
<feature type="transmembrane region" description="Helical" evidence="1">
    <location>
        <begin position="329"/>
        <end position="348"/>
    </location>
</feature>
<feature type="transmembrane region" description="Helical" evidence="1">
    <location>
        <begin position="360"/>
        <end position="379"/>
    </location>
</feature>
<feature type="transmembrane region" description="Helical" evidence="1">
    <location>
        <begin position="272"/>
        <end position="290"/>
    </location>
</feature>
<keyword evidence="1" id="KW-1133">Transmembrane helix</keyword>
<feature type="transmembrane region" description="Helical" evidence="1">
    <location>
        <begin position="246"/>
        <end position="265"/>
    </location>
</feature>
<dbReference type="PANTHER" id="PTHR23523:SF2">
    <property type="entry name" value="2-NITROIMIDAZOLE TRANSPORTER"/>
    <property type="match status" value="1"/>
</dbReference>
<dbReference type="Pfam" id="PF07690">
    <property type="entry name" value="MFS_1"/>
    <property type="match status" value="1"/>
</dbReference>
<dbReference type="SUPFAM" id="SSF103473">
    <property type="entry name" value="MFS general substrate transporter"/>
    <property type="match status" value="1"/>
</dbReference>
<keyword evidence="1" id="KW-0472">Membrane</keyword>
<feature type="transmembrane region" description="Helical" evidence="1">
    <location>
        <begin position="76"/>
        <end position="95"/>
    </location>
</feature>